<feature type="compositionally biased region" description="Polar residues" evidence="2">
    <location>
        <begin position="472"/>
        <end position="500"/>
    </location>
</feature>
<feature type="domain" description="G5" evidence="4">
    <location>
        <begin position="389"/>
        <end position="469"/>
    </location>
</feature>
<dbReference type="Pfam" id="PF07501">
    <property type="entry name" value="G5"/>
    <property type="match status" value="1"/>
</dbReference>
<evidence type="ECO:0000256" key="1">
    <source>
        <dbReference type="ARBA" id="ARBA00022729"/>
    </source>
</evidence>
<dbReference type="EMBL" id="CP014223">
    <property type="protein sequence ID" value="AMJ40107.1"/>
    <property type="molecule type" value="Genomic_DNA"/>
</dbReference>
<protein>
    <submittedName>
        <fullName evidence="5">Vancomycin B-type resistance protein VanW</fullName>
    </submittedName>
    <submittedName>
        <fullName evidence="6">Vancomycin resistance protein YoaR, contains peptidoglycan-binding and VanW domains</fullName>
    </submittedName>
</protein>
<feature type="transmembrane region" description="Helical" evidence="3">
    <location>
        <begin position="21"/>
        <end position="39"/>
    </location>
</feature>
<dbReference type="Proteomes" id="UP000068026">
    <property type="component" value="Chromosome"/>
</dbReference>
<accession>A0A110A6T3</accession>
<evidence type="ECO:0000313" key="8">
    <source>
        <dbReference type="Proteomes" id="UP000184204"/>
    </source>
</evidence>
<dbReference type="InterPro" id="IPR022029">
    <property type="entry name" value="YoaR-like_PG-bd"/>
</dbReference>
<organism evidence="6 8">
    <name type="scientific">Anaerotignum propionicum DSM 1682</name>
    <dbReference type="NCBI Taxonomy" id="991789"/>
    <lineage>
        <taxon>Bacteria</taxon>
        <taxon>Bacillati</taxon>
        <taxon>Bacillota</taxon>
        <taxon>Clostridia</taxon>
        <taxon>Lachnospirales</taxon>
        <taxon>Anaerotignaceae</taxon>
        <taxon>Anaerotignum</taxon>
    </lineage>
</organism>
<dbReference type="Gene3D" id="2.20.230.10">
    <property type="entry name" value="Resuscitation-promoting factor rpfb"/>
    <property type="match status" value="1"/>
</dbReference>
<reference evidence="8" key="4">
    <citation type="submission" date="2016-11" db="EMBL/GenBank/DDBJ databases">
        <authorList>
            <person name="Jaros S."/>
            <person name="Januszkiewicz K."/>
            <person name="Wedrychowicz H."/>
        </authorList>
    </citation>
    <scope>NUCLEOTIDE SEQUENCE [LARGE SCALE GENOMIC DNA]</scope>
    <source>
        <strain evidence="8">DSM 1682</strain>
    </source>
</reference>
<evidence type="ECO:0000313" key="5">
    <source>
        <dbReference type="EMBL" id="AMJ40107.1"/>
    </source>
</evidence>
<reference evidence="5 7" key="1">
    <citation type="journal article" date="2016" name="Genome Announc.">
        <title>Complete Genome Sequence of the Amino Acid-Fermenting Clostridium propionicum X2 (DSM 1682).</title>
        <authorList>
            <person name="Poehlein A."/>
            <person name="Schlien K."/>
            <person name="Chowdhury N.P."/>
            <person name="Gottschalk G."/>
            <person name="Buckel W."/>
            <person name="Daniel R."/>
        </authorList>
    </citation>
    <scope>NUCLEOTIDE SEQUENCE [LARGE SCALE GENOMIC DNA]</scope>
    <source>
        <strain evidence="5 7">X2</strain>
    </source>
</reference>
<reference evidence="7" key="2">
    <citation type="submission" date="2016-01" db="EMBL/GenBank/DDBJ databases">
        <authorList>
            <person name="Poehlein A."/>
            <person name="Schlien K."/>
            <person name="Gottschalk G."/>
            <person name="Buckel W."/>
            <person name="Daniel R."/>
        </authorList>
    </citation>
    <scope>NUCLEOTIDE SEQUENCE [LARGE SCALE GENOMIC DNA]</scope>
    <source>
        <strain evidence="7">X2</strain>
    </source>
</reference>
<keyword evidence="1" id="KW-0732">Signal</keyword>
<keyword evidence="3" id="KW-1133">Transmembrane helix</keyword>
<dbReference type="InterPro" id="IPR007391">
    <property type="entry name" value="Vancomycin_resist_VanW"/>
</dbReference>
<dbReference type="KEGG" id="cpro:CPRO_04990"/>
<keyword evidence="3" id="KW-0472">Membrane</keyword>
<dbReference type="SMART" id="SM01208">
    <property type="entry name" value="G5"/>
    <property type="match status" value="1"/>
</dbReference>
<dbReference type="InterPro" id="IPR011098">
    <property type="entry name" value="G5_dom"/>
</dbReference>
<dbReference type="Pfam" id="PF04294">
    <property type="entry name" value="VanW"/>
    <property type="match status" value="1"/>
</dbReference>
<sequence length="512" mass="56021">MEQKSGGRRFRSRPKKARAGIFIGLVAVCICIAGGYFVYANNQNQKLRGILSQSGIYPGITIEGVDVSGLSKEAATDLLTGTHGKDASTQTLVLFYENEEWNYTFQEIGAKFQVEKAVEEAYQLGRSGTEKENMKVVASLIKEGKDIPLEFSYDEIKMQDILIEVAAAFDQEAKNSSLSRSNGRFTITKEVQGRKMDVGATMLNVDGVMQTMKNGRAAIVANTTEPDITYEENQYVTDLIGSFSTKYTAYDKNRNTNLVVGCKYINGTIIAPDEVFSASAGLGEQTYARGYRDAGVYVNGKVEAGMGGGVCQITSTLYNAAIYAELDIVERSPHSMTVGYVPLGRDAAIAGNYKDLKIKNDTGYPIYLEAYASNGVLQINLYGHEIHEAGRKVEFETVYEATIEKPQEIVKEDPEKPEGEREVTSKGRTGAKVSVFKKVFQNGKQVSRERFSSSSYRAAADEVTIGTKKAVTASQPVTKPISQGNDSQTNNQTDVQTDFQTGYPGDNSFGIQ</sequence>
<dbReference type="RefSeq" id="WP_066047533.1">
    <property type="nucleotide sequence ID" value="NZ_CP014223.1"/>
</dbReference>
<feature type="region of interest" description="Disordered" evidence="2">
    <location>
        <begin position="467"/>
        <end position="512"/>
    </location>
</feature>
<dbReference type="AlphaFoldDB" id="A0A110A6T3"/>
<gene>
    <name evidence="5" type="primary">vanW_1</name>
    <name evidence="5" type="ORF">CPRO_04990</name>
    <name evidence="6" type="ORF">SAMN02745151_01882</name>
</gene>
<evidence type="ECO:0000256" key="3">
    <source>
        <dbReference type="SAM" id="Phobius"/>
    </source>
</evidence>
<proteinExistence type="predicted"/>
<keyword evidence="3" id="KW-0812">Transmembrane</keyword>
<dbReference type="Pfam" id="PF12229">
    <property type="entry name" value="PG_binding_4"/>
    <property type="match status" value="1"/>
</dbReference>
<dbReference type="PANTHER" id="PTHR35788:SF1">
    <property type="entry name" value="EXPORTED PROTEIN"/>
    <property type="match status" value="1"/>
</dbReference>
<name>A0A110A6T3_ANAPI</name>
<reference evidence="6" key="3">
    <citation type="submission" date="2016-11" db="EMBL/GenBank/DDBJ databases">
        <authorList>
            <person name="Varghese N."/>
            <person name="Submissions S."/>
        </authorList>
    </citation>
    <scope>NUCLEOTIDE SEQUENCE</scope>
    <source>
        <strain evidence="6">DSM 1682</strain>
    </source>
</reference>
<evidence type="ECO:0000259" key="4">
    <source>
        <dbReference type="PROSITE" id="PS51109"/>
    </source>
</evidence>
<keyword evidence="7" id="KW-1185">Reference proteome</keyword>
<evidence type="ECO:0000313" key="7">
    <source>
        <dbReference type="Proteomes" id="UP000068026"/>
    </source>
</evidence>
<evidence type="ECO:0000256" key="2">
    <source>
        <dbReference type="SAM" id="MobiDB-lite"/>
    </source>
</evidence>
<dbReference type="OrthoDB" id="9797191at2"/>
<dbReference type="InterPro" id="IPR052913">
    <property type="entry name" value="Glycopeptide_resist_protein"/>
</dbReference>
<dbReference type="PROSITE" id="PS51109">
    <property type="entry name" value="G5"/>
    <property type="match status" value="1"/>
</dbReference>
<dbReference type="PANTHER" id="PTHR35788">
    <property type="entry name" value="EXPORTED PROTEIN-RELATED"/>
    <property type="match status" value="1"/>
</dbReference>
<dbReference type="Proteomes" id="UP000184204">
    <property type="component" value="Unassembled WGS sequence"/>
</dbReference>
<dbReference type="EMBL" id="FQUA01000007">
    <property type="protein sequence ID" value="SHE80889.1"/>
    <property type="molecule type" value="Genomic_DNA"/>
</dbReference>
<evidence type="ECO:0000313" key="6">
    <source>
        <dbReference type="EMBL" id="SHE80889.1"/>
    </source>
</evidence>